<organism evidence="8 9">
    <name type="scientific">Cymbomonas tetramitiformis</name>
    <dbReference type="NCBI Taxonomy" id="36881"/>
    <lineage>
        <taxon>Eukaryota</taxon>
        <taxon>Viridiplantae</taxon>
        <taxon>Chlorophyta</taxon>
        <taxon>Pyramimonadophyceae</taxon>
        <taxon>Pyramimonadales</taxon>
        <taxon>Pyramimonadaceae</taxon>
        <taxon>Cymbomonas</taxon>
    </lineage>
</organism>
<dbReference type="Pfam" id="PF02415">
    <property type="entry name" value="Chlam_PMP"/>
    <property type="match status" value="1"/>
</dbReference>
<keyword evidence="5" id="KW-0732">Signal</keyword>
<evidence type="ECO:0000313" key="8">
    <source>
        <dbReference type="EMBL" id="KAK3252806.1"/>
    </source>
</evidence>
<evidence type="ECO:0000313" key="9">
    <source>
        <dbReference type="Proteomes" id="UP001190700"/>
    </source>
</evidence>
<keyword evidence="6" id="KW-0472">Membrane</keyword>
<evidence type="ECO:0000256" key="4">
    <source>
        <dbReference type="ARBA" id="ARBA00022525"/>
    </source>
</evidence>
<evidence type="ECO:0000256" key="3">
    <source>
        <dbReference type="ARBA" id="ARBA00004613"/>
    </source>
</evidence>
<accession>A0AAE0CD36</accession>
<dbReference type="InterPro" id="IPR003368">
    <property type="entry name" value="POMP_repeat"/>
</dbReference>
<evidence type="ECO:0000256" key="6">
    <source>
        <dbReference type="ARBA" id="ARBA00023136"/>
    </source>
</evidence>
<evidence type="ECO:0000256" key="2">
    <source>
        <dbReference type="ARBA" id="ARBA00004442"/>
    </source>
</evidence>
<dbReference type="InterPro" id="IPR011050">
    <property type="entry name" value="Pectin_lyase_fold/virulence"/>
</dbReference>
<dbReference type="Proteomes" id="UP001190700">
    <property type="component" value="Unassembled WGS sequence"/>
</dbReference>
<dbReference type="EMBL" id="LGRX02025184">
    <property type="protein sequence ID" value="KAK3252806.1"/>
    <property type="molecule type" value="Genomic_DNA"/>
</dbReference>
<evidence type="ECO:0000256" key="5">
    <source>
        <dbReference type="ARBA" id="ARBA00022729"/>
    </source>
</evidence>
<name>A0AAE0CD36_9CHLO</name>
<keyword evidence="7" id="KW-0998">Cell outer membrane</keyword>
<evidence type="ECO:0000256" key="1">
    <source>
        <dbReference type="ARBA" id="ARBA00004196"/>
    </source>
</evidence>
<sequence>NSAPEAGGAVSWQPEMVTHDQSDFTSLVEGCTFLNNTARLDTDINEGGGAIFLNGGQGMVVRDSDLSFNQGKSGGAIFWVGNGSTLQLIGSRVEGNRAASKGGGAVAYGTGRVELMNTRMAWNHVESGDEAGRNDGGGGLYIDDYLQLTLAQGSAVMYNSVAGQGGGVHLEGFIGMSMCEGSRVAFNTAQSHGGGIYGGDNVSIAVINASIQGNFAGASLPPLP</sequence>
<protein>
    <recommendedName>
        <fullName evidence="10">Right handed beta helix domain-containing protein</fullName>
    </recommendedName>
</protein>
<reference evidence="8 9" key="1">
    <citation type="journal article" date="2015" name="Genome Biol. Evol.">
        <title>Comparative Genomics of a Bacterivorous Green Alga Reveals Evolutionary Causalities and Consequences of Phago-Mixotrophic Mode of Nutrition.</title>
        <authorList>
            <person name="Burns J.A."/>
            <person name="Paasch A."/>
            <person name="Narechania A."/>
            <person name="Kim E."/>
        </authorList>
    </citation>
    <scope>NUCLEOTIDE SEQUENCE [LARGE SCALE GENOMIC DNA]</scope>
    <source>
        <strain evidence="8 9">PLY_AMNH</strain>
    </source>
</reference>
<dbReference type="AlphaFoldDB" id="A0AAE0CD36"/>
<comment type="subcellular location">
    <subcellularLocation>
        <location evidence="1">Cell envelope</location>
    </subcellularLocation>
    <subcellularLocation>
        <location evidence="2">Cell outer membrane</location>
    </subcellularLocation>
    <subcellularLocation>
        <location evidence="3">Secreted</location>
    </subcellularLocation>
</comment>
<proteinExistence type="predicted"/>
<keyword evidence="9" id="KW-1185">Reference proteome</keyword>
<keyword evidence="4" id="KW-0964">Secreted</keyword>
<evidence type="ECO:0000256" key="7">
    <source>
        <dbReference type="ARBA" id="ARBA00023237"/>
    </source>
</evidence>
<dbReference type="GO" id="GO:0005576">
    <property type="term" value="C:extracellular region"/>
    <property type="evidence" value="ECO:0007669"/>
    <property type="project" value="UniProtKB-SubCell"/>
</dbReference>
<evidence type="ECO:0008006" key="10">
    <source>
        <dbReference type="Google" id="ProtNLM"/>
    </source>
</evidence>
<gene>
    <name evidence="8" type="ORF">CYMTET_37916</name>
</gene>
<comment type="caution">
    <text evidence="8">The sequence shown here is derived from an EMBL/GenBank/DDBJ whole genome shotgun (WGS) entry which is preliminary data.</text>
</comment>
<dbReference type="SUPFAM" id="SSF51126">
    <property type="entry name" value="Pectin lyase-like"/>
    <property type="match status" value="1"/>
</dbReference>
<feature type="non-terminal residue" evidence="8">
    <location>
        <position position="1"/>
    </location>
</feature>